<dbReference type="AlphaFoldDB" id="A0A7C9UTE1"/>
<gene>
    <name evidence="5" type="ORF">G4223_00470</name>
</gene>
<evidence type="ECO:0000256" key="3">
    <source>
        <dbReference type="ARBA" id="ARBA00023140"/>
    </source>
</evidence>
<protein>
    <submittedName>
        <fullName evidence="5">Enoyl-CoA hydratase</fullName>
    </submittedName>
</protein>
<dbReference type="Gene3D" id="3.90.226.10">
    <property type="entry name" value="2-enoyl-CoA Hydratase, Chain A, domain 1"/>
    <property type="match status" value="1"/>
</dbReference>
<proteinExistence type="inferred from homology"/>
<dbReference type="InterPro" id="IPR014748">
    <property type="entry name" value="Enoyl-CoA_hydra_C"/>
</dbReference>
<comment type="similarity">
    <text evidence="2">Belongs to the enoyl-CoA hydratase/isomerase family.</text>
</comment>
<keyword evidence="4" id="KW-0413">Isomerase</keyword>
<dbReference type="Pfam" id="PF00378">
    <property type="entry name" value="ECH_1"/>
    <property type="match status" value="1"/>
</dbReference>
<evidence type="ECO:0000256" key="1">
    <source>
        <dbReference type="ARBA" id="ARBA00004275"/>
    </source>
</evidence>
<dbReference type="InterPro" id="IPR029045">
    <property type="entry name" value="ClpP/crotonase-like_dom_sf"/>
</dbReference>
<comment type="subcellular location">
    <subcellularLocation>
        <location evidence="1">Peroxisome</location>
    </subcellularLocation>
</comment>
<sequence length="249" mass="26475">MNVTTDNGVLIIRIERPEKKNALTQAMYAALAQAVAEGDRDDSVRVMMFTGSGDVFTAGNDLGDFLTVDDIEASPAADFLRALAATVKPVVAAVNGTAIGIGATMLLHCDLVVAADDARLQFPFINLALVPEAASSLLLPRLVGHMRAAELLMLGEPFDAACAQSMGLVNRVVPADRVVATASQLAAKLADKPAAALRLTKALMKGEDKGVAARFSIEFDAFSRCLRSPELKEAVAAFFERRQPDFRSL</sequence>
<keyword evidence="6" id="KW-1185">Reference proteome</keyword>
<dbReference type="Gene3D" id="1.10.12.10">
    <property type="entry name" value="Lyase 2-enoyl-coa Hydratase, Chain A, domain 2"/>
    <property type="match status" value="1"/>
</dbReference>
<dbReference type="Proteomes" id="UP000480684">
    <property type="component" value="Unassembled WGS sequence"/>
</dbReference>
<name>A0A7C9UTE1_9PROT</name>
<evidence type="ECO:0000313" key="5">
    <source>
        <dbReference type="EMBL" id="NFV78589.1"/>
    </source>
</evidence>
<dbReference type="InterPro" id="IPR051053">
    <property type="entry name" value="ECH/Chromodomain_protein"/>
</dbReference>
<evidence type="ECO:0000313" key="6">
    <source>
        <dbReference type="Proteomes" id="UP000480684"/>
    </source>
</evidence>
<dbReference type="SUPFAM" id="SSF52096">
    <property type="entry name" value="ClpP/crotonase"/>
    <property type="match status" value="1"/>
</dbReference>
<dbReference type="GO" id="GO:0004165">
    <property type="term" value="F:delta(3)-delta(2)-enoyl-CoA isomerase activity"/>
    <property type="evidence" value="ECO:0007669"/>
    <property type="project" value="UniProtKB-ARBA"/>
</dbReference>
<dbReference type="PANTHER" id="PTHR43684:SF1">
    <property type="entry name" value="ENOYL-COA DELTA ISOMERASE 2"/>
    <property type="match status" value="1"/>
</dbReference>
<evidence type="ECO:0000256" key="4">
    <source>
        <dbReference type="ARBA" id="ARBA00023235"/>
    </source>
</evidence>
<dbReference type="PANTHER" id="PTHR43684">
    <property type="match status" value="1"/>
</dbReference>
<dbReference type="EMBL" id="JAAIYP010000003">
    <property type="protein sequence ID" value="NFV78589.1"/>
    <property type="molecule type" value="Genomic_DNA"/>
</dbReference>
<evidence type="ECO:0000256" key="2">
    <source>
        <dbReference type="ARBA" id="ARBA00005254"/>
    </source>
</evidence>
<comment type="caution">
    <text evidence="5">The sequence shown here is derived from an EMBL/GenBank/DDBJ whole genome shotgun (WGS) entry which is preliminary data.</text>
</comment>
<reference evidence="5 6" key="1">
    <citation type="submission" date="2020-02" db="EMBL/GenBank/DDBJ databases">
        <authorList>
            <person name="Dziuba M."/>
            <person name="Kuznetsov B."/>
            <person name="Mardanov A."/>
            <person name="Ravin N."/>
            <person name="Grouzdev D."/>
        </authorList>
    </citation>
    <scope>NUCLEOTIDE SEQUENCE [LARGE SCALE GENOMIC DNA]</scope>
    <source>
        <strain evidence="5 6">SpK</strain>
    </source>
</reference>
<accession>A0A7C9UTE1</accession>
<keyword evidence="3" id="KW-0576">Peroxisome</keyword>
<dbReference type="CDD" id="cd06558">
    <property type="entry name" value="crotonase-like"/>
    <property type="match status" value="1"/>
</dbReference>
<dbReference type="InterPro" id="IPR001753">
    <property type="entry name" value="Enoyl-CoA_hydra/iso"/>
</dbReference>
<organism evidence="5 6">
    <name type="scientific">Magnetospirillum aberrantis SpK</name>
    <dbReference type="NCBI Taxonomy" id="908842"/>
    <lineage>
        <taxon>Bacteria</taxon>
        <taxon>Pseudomonadati</taxon>
        <taxon>Pseudomonadota</taxon>
        <taxon>Alphaproteobacteria</taxon>
        <taxon>Rhodospirillales</taxon>
        <taxon>Rhodospirillaceae</taxon>
        <taxon>Magnetospirillum</taxon>
    </lineage>
</organism>